<protein>
    <submittedName>
        <fullName evidence="7">TetR/AcrR family transcriptional regulator</fullName>
    </submittedName>
</protein>
<dbReference type="Proteomes" id="UP001596174">
    <property type="component" value="Unassembled WGS sequence"/>
</dbReference>
<evidence type="ECO:0000256" key="4">
    <source>
        <dbReference type="PROSITE-ProRule" id="PRU00335"/>
    </source>
</evidence>
<dbReference type="InterPro" id="IPR050109">
    <property type="entry name" value="HTH-type_TetR-like_transc_reg"/>
</dbReference>
<evidence type="ECO:0000256" key="5">
    <source>
        <dbReference type="SAM" id="MobiDB-lite"/>
    </source>
</evidence>
<evidence type="ECO:0000313" key="7">
    <source>
        <dbReference type="EMBL" id="MFC5906210.1"/>
    </source>
</evidence>
<evidence type="ECO:0000313" key="8">
    <source>
        <dbReference type="Proteomes" id="UP001596174"/>
    </source>
</evidence>
<dbReference type="InterPro" id="IPR001647">
    <property type="entry name" value="HTH_TetR"/>
</dbReference>
<gene>
    <name evidence="7" type="ORF">ACFP3V_03100</name>
</gene>
<dbReference type="Pfam" id="PF00440">
    <property type="entry name" value="TetR_N"/>
    <property type="match status" value="1"/>
</dbReference>
<dbReference type="PROSITE" id="PS50977">
    <property type="entry name" value="HTH_TETR_2"/>
    <property type="match status" value="1"/>
</dbReference>
<dbReference type="Gene3D" id="1.10.357.10">
    <property type="entry name" value="Tetracycline Repressor, domain 2"/>
    <property type="match status" value="1"/>
</dbReference>
<evidence type="ECO:0000256" key="2">
    <source>
        <dbReference type="ARBA" id="ARBA00023125"/>
    </source>
</evidence>
<dbReference type="SUPFAM" id="SSF48498">
    <property type="entry name" value="Tetracyclin repressor-like, C-terminal domain"/>
    <property type="match status" value="1"/>
</dbReference>
<dbReference type="PANTHER" id="PTHR30055:SF148">
    <property type="entry name" value="TETR-FAMILY TRANSCRIPTIONAL REGULATOR"/>
    <property type="match status" value="1"/>
</dbReference>
<proteinExistence type="predicted"/>
<name>A0ABW1FUS1_9ACTN</name>
<evidence type="ECO:0000256" key="1">
    <source>
        <dbReference type="ARBA" id="ARBA00023015"/>
    </source>
</evidence>
<organism evidence="7 8">
    <name type="scientific">Streptacidiphilus monticola</name>
    <dbReference type="NCBI Taxonomy" id="2161674"/>
    <lineage>
        <taxon>Bacteria</taxon>
        <taxon>Bacillati</taxon>
        <taxon>Actinomycetota</taxon>
        <taxon>Actinomycetes</taxon>
        <taxon>Kitasatosporales</taxon>
        <taxon>Streptomycetaceae</taxon>
        <taxon>Streptacidiphilus</taxon>
    </lineage>
</organism>
<keyword evidence="3" id="KW-0804">Transcription</keyword>
<evidence type="ECO:0000259" key="6">
    <source>
        <dbReference type="PROSITE" id="PS50977"/>
    </source>
</evidence>
<dbReference type="InterPro" id="IPR023772">
    <property type="entry name" value="DNA-bd_HTH_TetR-type_CS"/>
</dbReference>
<dbReference type="InterPro" id="IPR009057">
    <property type="entry name" value="Homeodomain-like_sf"/>
</dbReference>
<sequence length="213" mass="23194">MTPDATTAPAPARRGRPRTEGVEEAIVDAMLRLIDRGIGPRAMSVEAIASEAGVGKATIYRRWPNKDALLLHMLEQVDADAEAELDPTGRSLRDVLVLILDSIRRRKESRAAGTNLAVLAAELRSVPELNAAFHRDVIGPRRAALHQLIADAQQRGEIRPDLDPTLVGELIVGPMLSRTLLHCDEPPADARFSEQIVDAVLEGIAVRRNSQSD</sequence>
<accession>A0ABW1FUS1</accession>
<keyword evidence="1" id="KW-0805">Transcription regulation</keyword>
<dbReference type="EMBL" id="JBHSQJ010000010">
    <property type="protein sequence ID" value="MFC5906210.1"/>
    <property type="molecule type" value="Genomic_DNA"/>
</dbReference>
<dbReference type="SUPFAM" id="SSF46689">
    <property type="entry name" value="Homeodomain-like"/>
    <property type="match status" value="1"/>
</dbReference>
<comment type="caution">
    <text evidence="7">The sequence shown here is derived from an EMBL/GenBank/DDBJ whole genome shotgun (WGS) entry which is preliminary data.</text>
</comment>
<dbReference type="Pfam" id="PF16859">
    <property type="entry name" value="TetR_C_11"/>
    <property type="match status" value="1"/>
</dbReference>
<reference evidence="8" key="1">
    <citation type="journal article" date="2019" name="Int. J. Syst. Evol. Microbiol.">
        <title>The Global Catalogue of Microorganisms (GCM) 10K type strain sequencing project: providing services to taxonomists for standard genome sequencing and annotation.</title>
        <authorList>
            <consortium name="The Broad Institute Genomics Platform"/>
            <consortium name="The Broad Institute Genome Sequencing Center for Infectious Disease"/>
            <person name="Wu L."/>
            <person name="Ma J."/>
        </authorList>
    </citation>
    <scope>NUCLEOTIDE SEQUENCE [LARGE SCALE GENOMIC DNA]</scope>
    <source>
        <strain evidence="8">JCM 4816</strain>
    </source>
</reference>
<keyword evidence="8" id="KW-1185">Reference proteome</keyword>
<dbReference type="InterPro" id="IPR011075">
    <property type="entry name" value="TetR_C"/>
</dbReference>
<dbReference type="InterPro" id="IPR036271">
    <property type="entry name" value="Tet_transcr_reg_TetR-rel_C_sf"/>
</dbReference>
<feature type="region of interest" description="Disordered" evidence="5">
    <location>
        <begin position="1"/>
        <end position="20"/>
    </location>
</feature>
<dbReference type="RefSeq" id="WP_380579402.1">
    <property type="nucleotide sequence ID" value="NZ_JBHSQJ010000010.1"/>
</dbReference>
<dbReference type="PANTHER" id="PTHR30055">
    <property type="entry name" value="HTH-TYPE TRANSCRIPTIONAL REGULATOR RUTR"/>
    <property type="match status" value="1"/>
</dbReference>
<feature type="DNA-binding region" description="H-T-H motif" evidence="4">
    <location>
        <begin position="44"/>
        <end position="63"/>
    </location>
</feature>
<dbReference type="Gene3D" id="1.10.10.60">
    <property type="entry name" value="Homeodomain-like"/>
    <property type="match status" value="1"/>
</dbReference>
<feature type="compositionally biased region" description="Low complexity" evidence="5">
    <location>
        <begin position="1"/>
        <end position="12"/>
    </location>
</feature>
<feature type="domain" description="HTH tetR-type" evidence="6">
    <location>
        <begin position="20"/>
        <end position="81"/>
    </location>
</feature>
<keyword evidence="2 4" id="KW-0238">DNA-binding</keyword>
<dbReference type="PROSITE" id="PS01081">
    <property type="entry name" value="HTH_TETR_1"/>
    <property type="match status" value="1"/>
</dbReference>
<evidence type="ECO:0000256" key="3">
    <source>
        <dbReference type="ARBA" id="ARBA00023163"/>
    </source>
</evidence>